<comment type="function">
    <text evidence="8 9">This protein is involved in the repair of mismatches in DNA. It is possible that it carries out the mismatch recognition step. This protein has a weak ATPase activity.</text>
</comment>
<evidence type="ECO:0000256" key="4">
    <source>
        <dbReference type="ARBA" id="ARBA00022763"/>
    </source>
</evidence>
<keyword evidence="3 9" id="KW-0547">Nucleotide-binding</keyword>
<dbReference type="AlphaFoldDB" id="A0A327X3M0"/>
<dbReference type="InterPro" id="IPR000432">
    <property type="entry name" value="DNA_mismatch_repair_MutS_C"/>
</dbReference>
<feature type="binding site" evidence="9">
    <location>
        <begin position="615"/>
        <end position="622"/>
    </location>
    <ligand>
        <name>ATP</name>
        <dbReference type="ChEBI" id="CHEBI:30616"/>
    </ligand>
</feature>
<dbReference type="Pfam" id="PF00488">
    <property type="entry name" value="MutS_V"/>
    <property type="match status" value="1"/>
</dbReference>
<dbReference type="InterPro" id="IPR045076">
    <property type="entry name" value="MutS"/>
</dbReference>
<organism evidence="12 14">
    <name type="scientific">Aliidiomarina maris</name>
    <dbReference type="NCBI Taxonomy" id="531312"/>
    <lineage>
        <taxon>Bacteria</taxon>
        <taxon>Pseudomonadati</taxon>
        <taxon>Pseudomonadota</taxon>
        <taxon>Gammaproteobacteria</taxon>
        <taxon>Alteromonadales</taxon>
        <taxon>Idiomarinaceae</taxon>
        <taxon>Aliidiomarina</taxon>
    </lineage>
</organism>
<evidence type="ECO:0000256" key="7">
    <source>
        <dbReference type="ARBA" id="ARBA00023204"/>
    </source>
</evidence>
<dbReference type="Pfam" id="PF05190">
    <property type="entry name" value="MutS_IV"/>
    <property type="match status" value="1"/>
</dbReference>
<dbReference type="FunFam" id="1.10.1420.10:FF:000002">
    <property type="entry name" value="DNA mismatch repair protein MutS"/>
    <property type="match status" value="1"/>
</dbReference>
<evidence type="ECO:0000256" key="6">
    <source>
        <dbReference type="ARBA" id="ARBA00023125"/>
    </source>
</evidence>
<dbReference type="SUPFAM" id="SSF53150">
    <property type="entry name" value="DNA repair protein MutS, domain II"/>
    <property type="match status" value="1"/>
</dbReference>
<dbReference type="InterPro" id="IPR007696">
    <property type="entry name" value="DNA_mismatch_repair_MutS_core"/>
</dbReference>
<gene>
    <name evidence="9 13" type="primary">mutS</name>
    <name evidence="12" type="ORF">B0I24_10188</name>
    <name evidence="13" type="ORF">CWE07_00415</name>
</gene>
<keyword evidence="6 9" id="KW-0238">DNA-binding</keyword>
<name>A0A327X3M0_9GAMM</name>
<dbReference type="PIRSF" id="PIRSF037677">
    <property type="entry name" value="DNA_mis_repair_Msh6"/>
    <property type="match status" value="1"/>
</dbReference>
<comment type="caution">
    <text evidence="12">The sequence shown here is derived from an EMBL/GenBank/DDBJ whole genome shotgun (WGS) entry which is preliminary data.</text>
</comment>
<dbReference type="Pfam" id="PF01624">
    <property type="entry name" value="MutS_I"/>
    <property type="match status" value="1"/>
</dbReference>
<dbReference type="Proteomes" id="UP000287865">
    <property type="component" value="Unassembled WGS sequence"/>
</dbReference>
<dbReference type="CDD" id="cd03284">
    <property type="entry name" value="ABC_MutS1"/>
    <property type="match status" value="1"/>
</dbReference>
<keyword evidence="7 9" id="KW-0234">DNA repair</keyword>
<dbReference type="Gene3D" id="6.10.140.430">
    <property type="match status" value="1"/>
</dbReference>
<evidence type="ECO:0000313" key="15">
    <source>
        <dbReference type="Proteomes" id="UP000287865"/>
    </source>
</evidence>
<dbReference type="RefSeq" id="WP_111567958.1">
    <property type="nucleotide sequence ID" value="NZ_PIPK01000001.1"/>
</dbReference>
<reference evidence="12 14" key="2">
    <citation type="submission" date="2018-06" db="EMBL/GenBank/DDBJ databases">
        <title>Genomic Encyclopedia of Type Strains, Phase III (KMG-III): the genomes of soil and plant-associated and newly described type strains.</title>
        <authorList>
            <person name="Whitman W."/>
        </authorList>
    </citation>
    <scope>NUCLEOTIDE SEQUENCE [LARGE SCALE GENOMIC DNA]</scope>
    <source>
        <strain evidence="12 14">CGMCC 1.15366</strain>
    </source>
</reference>
<dbReference type="FunFam" id="3.40.1170.10:FF:000001">
    <property type="entry name" value="DNA mismatch repair protein MutS"/>
    <property type="match status" value="1"/>
</dbReference>
<dbReference type="InterPro" id="IPR036678">
    <property type="entry name" value="MutS_con_dom_sf"/>
</dbReference>
<evidence type="ECO:0000256" key="3">
    <source>
        <dbReference type="ARBA" id="ARBA00022741"/>
    </source>
</evidence>
<dbReference type="InterPro" id="IPR007861">
    <property type="entry name" value="DNA_mismatch_repair_MutS_clamp"/>
</dbReference>
<dbReference type="GO" id="GO:0003684">
    <property type="term" value="F:damaged DNA binding"/>
    <property type="evidence" value="ECO:0007669"/>
    <property type="project" value="UniProtKB-UniRule"/>
</dbReference>
<proteinExistence type="inferred from homology"/>
<dbReference type="InterPro" id="IPR036187">
    <property type="entry name" value="DNA_mismatch_repair_MutS_sf"/>
</dbReference>
<dbReference type="GO" id="GO:0005829">
    <property type="term" value="C:cytosol"/>
    <property type="evidence" value="ECO:0007669"/>
    <property type="project" value="TreeGrafter"/>
</dbReference>
<evidence type="ECO:0000256" key="1">
    <source>
        <dbReference type="ARBA" id="ARBA00006271"/>
    </source>
</evidence>
<dbReference type="Pfam" id="PF05188">
    <property type="entry name" value="MutS_II"/>
    <property type="match status" value="1"/>
</dbReference>
<evidence type="ECO:0000256" key="5">
    <source>
        <dbReference type="ARBA" id="ARBA00022840"/>
    </source>
</evidence>
<keyword evidence="4 9" id="KW-0227">DNA damage</keyword>
<dbReference type="NCBIfam" id="TIGR01070">
    <property type="entry name" value="mutS1"/>
    <property type="match status" value="1"/>
</dbReference>
<dbReference type="SUPFAM" id="SSF55271">
    <property type="entry name" value="DNA repair protein MutS, domain I"/>
    <property type="match status" value="1"/>
</dbReference>
<dbReference type="InterPro" id="IPR007695">
    <property type="entry name" value="DNA_mismatch_repair_MutS-lik_N"/>
</dbReference>
<dbReference type="SUPFAM" id="SSF48334">
    <property type="entry name" value="DNA repair protein MutS, domain III"/>
    <property type="match status" value="1"/>
</dbReference>
<dbReference type="Gene3D" id="3.40.1170.10">
    <property type="entry name" value="DNA repair protein MutS, domain I"/>
    <property type="match status" value="1"/>
</dbReference>
<evidence type="ECO:0000313" key="13">
    <source>
        <dbReference type="EMBL" id="RUO28302.1"/>
    </source>
</evidence>
<dbReference type="InterPro" id="IPR017261">
    <property type="entry name" value="DNA_mismatch_repair_MutS/MSH"/>
</dbReference>
<dbReference type="Gene3D" id="3.40.50.300">
    <property type="entry name" value="P-loop containing nucleotide triphosphate hydrolases"/>
    <property type="match status" value="1"/>
</dbReference>
<evidence type="ECO:0000313" key="12">
    <source>
        <dbReference type="EMBL" id="RAK01465.1"/>
    </source>
</evidence>
<comment type="similarity">
    <text evidence="1 9 10">Belongs to the DNA mismatch repair MutS family.</text>
</comment>
<dbReference type="PANTHER" id="PTHR11361:SF34">
    <property type="entry name" value="DNA MISMATCH REPAIR PROTEIN MSH1, MITOCHONDRIAL"/>
    <property type="match status" value="1"/>
</dbReference>
<dbReference type="InterPro" id="IPR027417">
    <property type="entry name" value="P-loop_NTPase"/>
</dbReference>
<evidence type="ECO:0000313" key="14">
    <source>
        <dbReference type="Proteomes" id="UP000249203"/>
    </source>
</evidence>
<dbReference type="GO" id="GO:0140664">
    <property type="term" value="F:ATP-dependent DNA damage sensor activity"/>
    <property type="evidence" value="ECO:0007669"/>
    <property type="project" value="InterPro"/>
</dbReference>
<evidence type="ECO:0000256" key="2">
    <source>
        <dbReference type="ARBA" id="ARBA00021982"/>
    </source>
</evidence>
<dbReference type="Pfam" id="PF05192">
    <property type="entry name" value="MutS_III"/>
    <property type="match status" value="1"/>
</dbReference>
<dbReference type="Gene3D" id="3.30.420.110">
    <property type="entry name" value="MutS, connector domain"/>
    <property type="match status" value="1"/>
</dbReference>
<evidence type="ECO:0000259" key="11">
    <source>
        <dbReference type="PROSITE" id="PS00486"/>
    </source>
</evidence>
<dbReference type="PANTHER" id="PTHR11361">
    <property type="entry name" value="DNA MISMATCH REPAIR PROTEIN MUTS FAMILY MEMBER"/>
    <property type="match status" value="1"/>
</dbReference>
<dbReference type="SMART" id="SM00533">
    <property type="entry name" value="MUTSd"/>
    <property type="match status" value="1"/>
</dbReference>
<dbReference type="GO" id="GO:0030983">
    <property type="term" value="F:mismatched DNA binding"/>
    <property type="evidence" value="ECO:0007669"/>
    <property type="project" value="InterPro"/>
</dbReference>
<dbReference type="PROSITE" id="PS00486">
    <property type="entry name" value="DNA_MISMATCH_REPAIR_2"/>
    <property type="match status" value="1"/>
</dbReference>
<dbReference type="SUPFAM" id="SSF52540">
    <property type="entry name" value="P-loop containing nucleoside triphosphate hydrolases"/>
    <property type="match status" value="1"/>
</dbReference>
<dbReference type="EMBL" id="PIPK01000001">
    <property type="protein sequence ID" value="RUO28302.1"/>
    <property type="molecule type" value="Genomic_DNA"/>
</dbReference>
<keyword evidence="5 9" id="KW-0067">ATP-binding</keyword>
<evidence type="ECO:0000256" key="10">
    <source>
        <dbReference type="RuleBase" id="RU003756"/>
    </source>
</evidence>
<keyword evidence="15" id="KW-1185">Reference proteome</keyword>
<dbReference type="Proteomes" id="UP000249203">
    <property type="component" value="Unassembled WGS sequence"/>
</dbReference>
<accession>A0A327X3M0</accession>
<dbReference type="InterPro" id="IPR007860">
    <property type="entry name" value="DNA_mmatch_repair_MutS_con_dom"/>
</dbReference>
<dbReference type="HAMAP" id="MF_00096">
    <property type="entry name" value="MutS"/>
    <property type="match status" value="1"/>
</dbReference>
<evidence type="ECO:0000256" key="8">
    <source>
        <dbReference type="ARBA" id="ARBA00024647"/>
    </source>
</evidence>
<evidence type="ECO:0000256" key="9">
    <source>
        <dbReference type="HAMAP-Rule" id="MF_00096"/>
    </source>
</evidence>
<dbReference type="OrthoDB" id="9802448at2"/>
<dbReference type="EMBL" id="QLMD01000001">
    <property type="protein sequence ID" value="RAK01465.1"/>
    <property type="molecule type" value="Genomic_DNA"/>
</dbReference>
<dbReference type="Gene3D" id="1.10.1420.10">
    <property type="match status" value="2"/>
</dbReference>
<dbReference type="InterPro" id="IPR016151">
    <property type="entry name" value="DNA_mismatch_repair_MutS_N"/>
</dbReference>
<dbReference type="NCBIfam" id="NF003810">
    <property type="entry name" value="PRK05399.1"/>
    <property type="match status" value="1"/>
</dbReference>
<dbReference type="FunFam" id="3.40.50.300:FF:000870">
    <property type="entry name" value="MutS protein homolog 4"/>
    <property type="match status" value="1"/>
</dbReference>
<dbReference type="GO" id="GO:0006298">
    <property type="term" value="P:mismatch repair"/>
    <property type="evidence" value="ECO:0007669"/>
    <property type="project" value="UniProtKB-UniRule"/>
</dbReference>
<dbReference type="SMART" id="SM00534">
    <property type="entry name" value="MUTSac"/>
    <property type="match status" value="1"/>
</dbReference>
<dbReference type="GO" id="GO:0005524">
    <property type="term" value="F:ATP binding"/>
    <property type="evidence" value="ECO:0007669"/>
    <property type="project" value="UniProtKB-UniRule"/>
</dbReference>
<feature type="domain" description="DNA mismatch repair proteins mutS family" evidence="11">
    <location>
        <begin position="689"/>
        <end position="705"/>
    </location>
</feature>
<protein>
    <recommendedName>
        <fullName evidence="2 9">DNA mismatch repair protein MutS</fullName>
    </recommendedName>
</protein>
<reference evidence="13 15" key="1">
    <citation type="journal article" date="2018" name="Front. Microbiol.">
        <title>Genome-Based Analysis Reveals the Taxonomy and Diversity of the Family Idiomarinaceae.</title>
        <authorList>
            <person name="Liu Y."/>
            <person name="Lai Q."/>
            <person name="Shao Z."/>
        </authorList>
    </citation>
    <scope>NUCLEOTIDE SEQUENCE [LARGE SCALE GENOMIC DNA]</scope>
    <source>
        <strain evidence="13 15">CF12-14</strain>
    </source>
</reference>
<dbReference type="InterPro" id="IPR005748">
    <property type="entry name" value="DNA_mismatch_repair_MutS"/>
</dbReference>
<sequence length="857" mass="94567">MVASSHTPMMQQYLKIKAEHADTLLFYRMGDFYELFFEDAKKAAQLLDISLTKRGQSGGQPIPMAGVPYHAAESYLGRLLRMGESVAICEQIGDPATSKGPVERKVVRVLTPGTLSDEALLDTHRENLLVALSCQSQMSQPYYGVAALDVSSGRFSASEHDTLDAVYAELERLQPAELLIVEQSELASWLARGQLRQVPIRQRPVWEFDAQTSSQVLSRQFGTRDLAGFGLQQAKAATAAAGAIVQYVKATQQAALPHIQSIQFEQPDDAIVMDAATRKNLELTHNLSGSQQHTLAAVLDQTVTAMGSRLLKRWLHRPLRQIDVINQRLNAVAWLITEQQADSIHDSLKLVGDMQRILARVALQSARPRDLTRLRQALQQVPALKAVTGAPDMRHIQHALGDFSTLVEHLERAVIDNPPVIIRDGGVLAPGYDAELDELRALSQGATDQLDALAERERQRTGIANLRVGYNKVHGFYIETSRQAQVPADYQRRQTLKNAERYIIPELKSFEDKVLRSQSQALALEKQLYQQLLESLLPHVGALQQCADALAQLDVLCAFARHSETANYCRPELHDGFGMTITQGRHPVVEHYSEQPFIANDLNINASRKLSVITGPNMGGKSTFMRQAALITLMAHVGCFVPADAARIGRIERIFTRIGASDELASGRSTFMVEMTETANILNNANAYSLVLMDEIGRGTSTYDGLSLAWACAHALAMQAQCMTLFATHYFEITALASQLPATINLHVDATEHNDNVAFLHHVKDGAANRSFGLQVAKLAGVPNHVIDNAKRKLAELERTAPQQPELFATANAPASLTPEQQAQLDVANSIAQLKADELSPRQALDLIYTWQQQLKR</sequence>